<keyword evidence="3" id="KW-1185">Reference proteome</keyword>
<dbReference type="Proteomes" id="UP000245768">
    <property type="component" value="Unassembled WGS sequence"/>
</dbReference>
<feature type="region of interest" description="Disordered" evidence="1">
    <location>
        <begin position="1"/>
        <end position="141"/>
    </location>
</feature>
<evidence type="ECO:0000313" key="2">
    <source>
        <dbReference type="EMBL" id="PWN92198.1"/>
    </source>
</evidence>
<feature type="compositionally biased region" description="Acidic residues" evidence="1">
    <location>
        <begin position="96"/>
        <end position="121"/>
    </location>
</feature>
<dbReference type="PANTHER" id="PTHR36452">
    <property type="entry name" value="CHROMOSOME 12, WHOLE GENOME SHOTGUN SEQUENCE"/>
    <property type="match status" value="1"/>
</dbReference>
<dbReference type="GeneID" id="37045406"/>
<accession>A0A316YU51</accession>
<feature type="compositionally biased region" description="Low complexity" evidence="1">
    <location>
        <begin position="35"/>
        <end position="49"/>
    </location>
</feature>
<dbReference type="Pfam" id="PF09365">
    <property type="entry name" value="DUF2461"/>
    <property type="match status" value="1"/>
</dbReference>
<dbReference type="NCBIfam" id="TIGR02453">
    <property type="entry name" value="TIGR02453 family protein"/>
    <property type="match status" value="1"/>
</dbReference>
<gene>
    <name evidence="2" type="ORF">FA10DRAFT_278807</name>
</gene>
<dbReference type="InParanoid" id="A0A316YU51"/>
<sequence length="410" mass="46537">MVSTRPRRSATATSAGTPKSSPRSANGTPRSTGRATPTKAKTKAAPTPTRSERKRRASPAIIYKDDLESEEEETPSVDEDDSEDEYRDEEGGKGGDEEEEDDEEDEEEEEDEDEEAEDDNEEQKTKSKAKPQKRRKTDDDGMTEVIEVVSAPREKLPKGRVSTHLVGFLKNLQDPAKNDRDWFARHKNIYDYIHANWLQFVEAANEEFMEHVDDTIPWLPPKDLIERIYRDVRFSNDKTPYKTHLSMCLSRNGRKGNFAKYYLSVSPGKSSLNAGFYEPSKEELQTIRNHILTNSAHGLALRGLVEDKQFCKYFGSPPKKGAKPGGTRASLWNSFDELKKAPKGYPSDHDDIAWLRLKHFTVSHKFKDEDVVSEDFMSKLLDVARAAKPLVDLMNEIFHGADPEPNTEVE</sequence>
<name>A0A316YU51_9BASI</name>
<dbReference type="PANTHER" id="PTHR36452:SF1">
    <property type="entry name" value="DUF2461 DOMAIN-CONTAINING PROTEIN"/>
    <property type="match status" value="1"/>
</dbReference>
<protein>
    <submittedName>
        <fullName evidence="2">Uncharacterized protein</fullName>
    </submittedName>
</protein>
<dbReference type="RefSeq" id="XP_025379396.1">
    <property type="nucleotide sequence ID" value="XM_025523490.1"/>
</dbReference>
<evidence type="ECO:0000313" key="3">
    <source>
        <dbReference type="Proteomes" id="UP000245768"/>
    </source>
</evidence>
<reference evidence="2 3" key="1">
    <citation type="journal article" date="2018" name="Mol. Biol. Evol.">
        <title>Broad Genomic Sampling Reveals a Smut Pathogenic Ancestry of the Fungal Clade Ustilaginomycotina.</title>
        <authorList>
            <person name="Kijpornyongpan T."/>
            <person name="Mondo S.J."/>
            <person name="Barry K."/>
            <person name="Sandor L."/>
            <person name="Lee J."/>
            <person name="Lipzen A."/>
            <person name="Pangilinan J."/>
            <person name="LaButti K."/>
            <person name="Hainaut M."/>
            <person name="Henrissat B."/>
            <person name="Grigoriev I.V."/>
            <person name="Spatafora J.W."/>
            <person name="Aime M.C."/>
        </authorList>
    </citation>
    <scope>NUCLEOTIDE SEQUENCE [LARGE SCALE GENOMIC DNA]</scope>
    <source>
        <strain evidence="2 3">MCA 4198</strain>
    </source>
</reference>
<dbReference type="OrthoDB" id="2537769at2759"/>
<dbReference type="EMBL" id="KZ819635">
    <property type="protein sequence ID" value="PWN92198.1"/>
    <property type="molecule type" value="Genomic_DNA"/>
</dbReference>
<dbReference type="STRING" id="215250.A0A316YU51"/>
<organism evidence="2 3">
    <name type="scientific">Acaromyces ingoldii</name>
    <dbReference type="NCBI Taxonomy" id="215250"/>
    <lineage>
        <taxon>Eukaryota</taxon>
        <taxon>Fungi</taxon>
        <taxon>Dikarya</taxon>
        <taxon>Basidiomycota</taxon>
        <taxon>Ustilaginomycotina</taxon>
        <taxon>Exobasidiomycetes</taxon>
        <taxon>Exobasidiales</taxon>
        <taxon>Cryptobasidiaceae</taxon>
        <taxon>Acaromyces</taxon>
    </lineage>
</organism>
<feature type="compositionally biased region" description="Polar residues" evidence="1">
    <location>
        <begin position="10"/>
        <end position="34"/>
    </location>
</feature>
<dbReference type="InterPro" id="IPR012808">
    <property type="entry name" value="CHP02453"/>
</dbReference>
<evidence type="ECO:0000256" key="1">
    <source>
        <dbReference type="SAM" id="MobiDB-lite"/>
    </source>
</evidence>
<feature type="compositionally biased region" description="Acidic residues" evidence="1">
    <location>
        <begin position="67"/>
        <end position="88"/>
    </location>
</feature>
<feature type="compositionally biased region" description="Basic residues" evidence="1">
    <location>
        <begin position="126"/>
        <end position="135"/>
    </location>
</feature>
<proteinExistence type="predicted"/>
<dbReference type="AlphaFoldDB" id="A0A316YU51"/>